<feature type="compositionally biased region" description="Basic and acidic residues" evidence="1">
    <location>
        <begin position="1095"/>
        <end position="1105"/>
    </location>
</feature>
<dbReference type="PANTHER" id="PTHR28422:SF1">
    <property type="entry name" value="SIMILAR TO HUMAN CHROMOSOME 15 OPEN READING FRAME 39"/>
    <property type="match status" value="1"/>
</dbReference>
<keyword evidence="3" id="KW-1185">Reference proteome</keyword>
<reference evidence="2" key="1">
    <citation type="submission" date="2025-08" db="UniProtKB">
        <authorList>
            <consortium name="Ensembl"/>
        </authorList>
    </citation>
    <scope>IDENTIFICATION</scope>
</reference>
<dbReference type="Pfam" id="PF17663">
    <property type="entry name" value="DUF5525"/>
    <property type="match status" value="1"/>
</dbReference>
<evidence type="ECO:0000313" key="3">
    <source>
        <dbReference type="Proteomes" id="UP000261640"/>
    </source>
</evidence>
<dbReference type="PANTHER" id="PTHR28422">
    <property type="entry name" value="SIMILAR TO HUMAN CHROMOSOME 15 OPEN READING FRAME 39"/>
    <property type="match status" value="1"/>
</dbReference>
<feature type="compositionally biased region" description="Polar residues" evidence="1">
    <location>
        <begin position="423"/>
        <end position="452"/>
    </location>
</feature>
<dbReference type="InterPro" id="IPR042567">
    <property type="entry name" value="SPIN/Ssty_sf"/>
</dbReference>
<dbReference type="Gene3D" id="2.80.10.70">
    <property type="entry name" value="Spindlin/Ssty"/>
    <property type="match status" value="1"/>
</dbReference>
<feature type="region of interest" description="Disordered" evidence="1">
    <location>
        <begin position="1253"/>
        <end position="1296"/>
    </location>
</feature>
<organism evidence="2 3">
    <name type="scientific">Mastacembelus armatus</name>
    <name type="common">zig-zag eel</name>
    <dbReference type="NCBI Taxonomy" id="205130"/>
    <lineage>
        <taxon>Eukaryota</taxon>
        <taxon>Metazoa</taxon>
        <taxon>Chordata</taxon>
        <taxon>Craniata</taxon>
        <taxon>Vertebrata</taxon>
        <taxon>Euteleostomi</taxon>
        <taxon>Actinopterygii</taxon>
        <taxon>Neopterygii</taxon>
        <taxon>Teleostei</taxon>
        <taxon>Neoteleostei</taxon>
        <taxon>Acanthomorphata</taxon>
        <taxon>Anabantaria</taxon>
        <taxon>Synbranchiformes</taxon>
        <taxon>Mastacembelidae</taxon>
        <taxon>Mastacembelus</taxon>
    </lineage>
</organism>
<feature type="compositionally biased region" description="Low complexity" evidence="1">
    <location>
        <begin position="1213"/>
        <end position="1225"/>
    </location>
</feature>
<feature type="region of interest" description="Disordered" evidence="1">
    <location>
        <begin position="420"/>
        <end position="490"/>
    </location>
</feature>
<feature type="compositionally biased region" description="Basic and acidic residues" evidence="1">
    <location>
        <begin position="454"/>
        <end position="467"/>
    </location>
</feature>
<feature type="region of interest" description="Disordered" evidence="1">
    <location>
        <begin position="685"/>
        <end position="704"/>
    </location>
</feature>
<dbReference type="Proteomes" id="UP000261640">
    <property type="component" value="Unplaced"/>
</dbReference>
<proteinExistence type="predicted"/>
<feature type="region of interest" description="Disordered" evidence="1">
    <location>
        <begin position="1092"/>
        <end position="1112"/>
    </location>
</feature>
<feature type="compositionally biased region" description="Polar residues" evidence="1">
    <location>
        <begin position="1184"/>
        <end position="1194"/>
    </location>
</feature>
<accession>A0A3Q3L6V9</accession>
<evidence type="ECO:0000313" key="2">
    <source>
        <dbReference type="Ensembl" id="ENSMAMP00000009683.1"/>
    </source>
</evidence>
<feature type="compositionally biased region" description="Polar residues" evidence="1">
    <location>
        <begin position="476"/>
        <end position="490"/>
    </location>
</feature>
<dbReference type="Ensembl" id="ENSMAMT00000009934.2">
    <property type="protein sequence ID" value="ENSMAMP00000009683.1"/>
    <property type="gene ID" value="ENSMAMG00000006536.2"/>
</dbReference>
<feature type="region of interest" description="Disordered" evidence="1">
    <location>
        <begin position="540"/>
        <end position="560"/>
    </location>
</feature>
<evidence type="ECO:0000256" key="1">
    <source>
        <dbReference type="SAM" id="MobiDB-lite"/>
    </source>
</evidence>
<sequence>MMSSQPMQTLIDPVTRNKMPLFDGTVASTGLLKPQNMSGFLGKQTLQYGGAYFAYDPRGKDIARFTPPWNNSKTSLLDSKSPVSQLSGMDGRNHIMYRQDGSSSEEGHSHSSSLCHAPVKQGFTLYTKSPVVRSPTSAASVAVGKQKIGGENSSPPSESSVYLAIPKPVYGHNPCCNELGCMIGQRYSVEHGSPRIPTSVYDHDWMQSDAYYAERPPIQRKVQDTLLQKRGLQLEPGAEALKRMPMETYSPSRLRTFPAMIDPNYSSYPCTPTHTLFGSLSEQSQRLQTPPRGYASLYPSHPTYEHMTSEVYQECSPMSKYGQLAQHPVFYYPQTNVEVENRTQCKDIRKQRENVPVILKHTIPNPREHFIVPHSLHGEIPLPLLSTETLPNHSFMRGFDYPCYTVPRFHLNANQIRPPLKTQHASPSFHSNQINVSPSSRHVDHSATSAASLRNEKSSGVHVDKSHASSPLLHMDQTSPTRRINQPGISPPSIQINRLFSPLSGLHVDRPILPPAGLNVEKFIDCSSCEAQVTCPKQPKGLPVSPAAWPPPSPSHSSDRIHTAVTNSANVRKIIYSPATGNKLSDPPSSSSASVLKGCLKRSLSHSSAPIKIEEDSDLCEVKYIKKRQKLEKENVQVGKKNDSPPMPVIDNVFSLAPYQTYLQASGVLFPGRAPQIIQSSEQQRIKAMPDNKEKRPGQNKQQPVVCEVPKEIWPGTPTEKPVVEISEAKTIKVEKVDPSDTDNSVEILVSQKDCRKIEVKKEPEETGSSATGPILLIKICESDELESKPSLAAENKTSDESKPIEVDLSSQDDTCTLQCKSVTPPQPHESKLSFKNIPPQCLKLSTYKIILPETTRSSPAPPPEKPLAQTVSEFQMPVRKHFLELHHSLCKLVSKSVAASSDQELRTWLSQLELTEPASSSTKIQKVSCLLGVTAREAWLKEEMKSALDNVLERLREYTTQERCPFPHVMRTGAVFLPMLVTKELLFPMVEGSYIDQVLQEHKVELRPTTLSEEKILIQLHKRACSSRLRRLMSLKHLPDIYADVVNLFYYTCVRKHLGLDVDDDDDRKIGTEETISCRTPDFSVITTSLDSDSDLHPQRHSEDWETNSHFNTNRTKKSSLRCMFLANSLTDEEDAEDTEMTVSGGILNAFSKKIWSGNQSEETENRGNDCTAAKKDSFLIPQSTTSENSWTCPLTLDDLSPSPSDTETEHSSSPLPVSQSSEPAKSPVRSKNCSGMILKLRRMFSEGLRKKKAHYQAVSDPGTVTDPSPSQTEDREEEVSSKNNPHRTMTPKVTHRWQRTGSFSQALRPLRGSTKRKPQSLLKIKYCPFLSACHSAEHRRRWVLRSAVQRARRAMRFYYPDLVGKRICHLYEEADKSEVWYKGEVLRIHEAHSNPLKTIFEVRYDSEPEWKYYLELLIDYKKGWLKIED</sequence>
<dbReference type="InterPro" id="IPR037656">
    <property type="entry name" value="DUF5525"/>
</dbReference>
<protein>
    <submittedName>
        <fullName evidence="2">Chromosome 6 C15orf39 homolog</fullName>
    </submittedName>
</protein>
<name>A0A3Q3L6V9_9TELE</name>
<dbReference type="InParanoid" id="A0A3Q3L6V9"/>
<dbReference type="GeneTree" id="ENSGT00940000169185"/>
<feature type="region of interest" description="Disordered" evidence="1">
    <location>
        <begin position="1184"/>
        <end position="1234"/>
    </location>
</feature>
<reference evidence="2" key="2">
    <citation type="submission" date="2025-09" db="UniProtKB">
        <authorList>
            <consortium name="Ensembl"/>
        </authorList>
    </citation>
    <scope>IDENTIFICATION</scope>
</reference>
<feature type="region of interest" description="Disordered" evidence="1">
    <location>
        <begin position="788"/>
        <end position="810"/>
    </location>
</feature>
<feature type="compositionally biased region" description="Basic and acidic residues" evidence="1">
    <location>
        <begin position="797"/>
        <end position="806"/>
    </location>
</feature>
<feature type="compositionally biased region" description="Basic and acidic residues" evidence="1">
    <location>
        <begin position="685"/>
        <end position="697"/>
    </location>
</feature>